<evidence type="ECO:0000313" key="2">
    <source>
        <dbReference type="EMBL" id="CRK91748.1"/>
    </source>
</evidence>
<feature type="chain" id="PRO_5012362557" evidence="1">
    <location>
        <begin position="21"/>
        <end position="99"/>
    </location>
</feature>
<dbReference type="AlphaFoldDB" id="A0A1J1HWL5"/>
<protein>
    <submittedName>
        <fullName evidence="2">CLUMA_CG005382, isoform A</fullName>
    </submittedName>
</protein>
<keyword evidence="1" id="KW-0732">Signal</keyword>
<sequence length="99" mass="11847">MTLNACYQLFINLIVFSTEVLPNVTKNDSEKKNERKALKGLKGKKLKYHREFRMNRKHNMMFESFTTLYLVSEVVWLHKARHMGLISFESLFIFFSLLR</sequence>
<organism evidence="2 3">
    <name type="scientific">Clunio marinus</name>
    <dbReference type="NCBI Taxonomy" id="568069"/>
    <lineage>
        <taxon>Eukaryota</taxon>
        <taxon>Metazoa</taxon>
        <taxon>Ecdysozoa</taxon>
        <taxon>Arthropoda</taxon>
        <taxon>Hexapoda</taxon>
        <taxon>Insecta</taxon>
        <taxon>Pterygota</taxon>
        <taxon>Neoptera</taxon>
        <taxon>Endopterygota</taxon>
        <taxon>Diptera</taxon>
        <taxon>Nematocera</taxon>
        <taxon>Chironomoidea</taxon>
        <taxon>Chironomidae</taxon>
        <taxon>Clunio</taxon>
    </lineage>
</organism>
<reference evidence="2 3" key="1">
    <citation type="submission" date="2015-04" db="EMBL/GenBank/DDBJ databases">
        <authorList>
            <person name="Syromyatnikov M.Y."/>
            <person name="Popov V.N."/>
        </authorList>
    </citation>
    <scope>NUCLEOTIDE SEQUENCE [LARGE SCALE GENOMIC DNA]</scope>
</reference>
<evidence type="ECO:0000313" key="3">
    <source>
        <dbReference type="Proteomes" id="UP000183832"/>
    </source>
</evidence>
<feature type="signal peptide" evidence="1">
    <location>
        <begin position="1"/>
        <end position="20"/>
    </location>
</feature>
<proteinExistence type="predicted"/>
<gene>
    <name evidence="2" type="ORF">CLUMA_CG005382</name>
</gene>
<accession>A0A1J1HWL5</accession>
<dbReference type="EMBL" id="CVRI01000021">
    <property type="protein sequence ID" value="CRK91748.1"/>
    <property type="molecule type" value="Genomic_DNA"/>
</dbReference>
<keyword evidence="3" id="KW-1185">Reference proteome</keyword>
<dbReference type="Proteomes" id="UP000183832">
    <property type="component" value="Unassembled WGS sequence"/>
</dbReference>
<evidence type="ECO:0000256" key="1">
    <source>
        <dbReference type="SAM" id="SignalP"/>
    </source>
</evidence>
<name>A0A1J1HWL5_9DIPT</name>